<keyword evidence="1" id="KW-0732">Signal</keyword>
<dbReference type="RefSeq" id="WP_140621667.1">
    <property type="nucleotide sequence ID" value="NZ_VFRQ01000005.1"/>
</dbReference>
<proteinExistence type="predicted"/>
<feature type="chain" id="PRO_5021503560" evidence="1">
    <location>
        <begin position="21"/>
        <end position="356"/>
    </location>
</feature>
<dbReference type="Proteomes" id="UP000316727">
    <property type="component" value="Unassembled WGS sequence"/>
</dbReference>
<sequence>MNKILYVCLFVLLSTLTSKGQSSYPKADPITVKVAVVIQDPKIPSKGNKRMHEVLRSPGNRYKWQDPRKLMIDYRDSLNSLSGGVVNYEIVKVYDDNKLFTRLENSTELLGVEEMVKLLSEPDWATLKKENTKFDYNKLIEHYGFCDMRDKGEINEVWVWSFPYGGAWESTFAGENAFWLNSDPVQNTSCKDLLTIMALNYERDMSLALESYGHRFESIMRQVYGRWDHTSKDLNNWEIFTSYDKITPGKAYIGNIHFPPNGLKDYDWKNTAPVKTYADVWFNYPNLTAAEPRVVTCEEWDCSHLGYMSWWYRHIPNFAGINPADGHLNNWWHYVVDYNAAMKQEKRLKQQLNSAR</sequence>
<evidence type="ECO:0000313" key="2">
    <source>
        <dbReference type="EMBL" id="TPE44044.1"/>
    </source>
</evidence>
<evidence type="ECO:0000256" key="1">
    <source>
        <dbReference type="SAM" id="SignalP"/>
    </source>
</evidence>
<reference evidence="2 3" key="1">
    <citation type="submission" date="2019-06" db="EMBL/GenBank/DDBJ databases">
        <title>A novel bacterium of genus Pontibacter, isolated from marine sediment.</title>
        <authorList>
            <person name="Huang H."/>
            <person name="Mo K."/>
            <person name="Hu Y."/>
        </authorList>
    </citation>
    <scope>NUCLEOTIDE SEQUENCE [LARGE SCALE GENOMIC DNA]</scope>
    <source>
        <strain evidence="2 3">HB172049</strain>
    </source>
</reference>
<name>A0A501W7I3_9BACT</name>
<dbReference type="OrthoDB" id="9802005at2"/>
<dbReference type="AlphaFoldDB" id="A0A501W7I3"/>
<keyword evidence="3" id="KW-1185">Reference proteome</keyword>
<protein>
    <submittedName>
        <fullName evidence="2">Uncharacterized protein</fullName>
    </submittedName>
</protein>
<feature type="signal peptide" evidence="1">
    <location>
        <begin position="1"/>
        <end position="20"/>
    </location>
</feature>
<dbReference type="EMBL" id="VFRQ01000005">
    <property type="protein sequence ID" value="TPE44044.1"/>
    <property type="molecule type" value="Genomic_DNA"/>
</dbReference>
<organism evidence="2 3">
    <name type="scientific">Pontibacter mangrovi</name>
    <dbReference type="NCBI Taxonomy" id="2589816"/>
    <lineage>
        <taxon>Bacteria</taxon>
        <taxon>Pseudomonadati</taxon>
        <taxon>Bacteroidota</taxon>
        <taxon>Cytophagia</taxon>
        <taxon>Cytophagales</taxon>
        <taxon>Hymenobacteraceae</taxon>
        <taxon>Pontibacter</taxon>
    </lineage>
</organism>
<accession>A0A501W7I3</accession>
<gene>
    <name evidence="2" type="ORF">FJM65_11530</name>
</gene>
<comment type="caution">
    <text evidence="2">The sequence shown here is derived from an EMBL/GenBank/DDBJ whole genome shotgun (WGS) entry which is preliminary data.</text>
</comment>
<evidence type="ECO:0000313" key="3">
    <source>
        <dbReference type="Proteomes" id="UP000316727"/>
    </source>
</evidence>